<feature type="coiled-coil region" evidence="7">
    <location>
        <begin position="123"/>
        <end position="150"/>
    </location>
</feature>
<dbReference type="CDD" id="cd14798">
    <property type="entry name" value="RX-CC_like"/>
    <property type="match status" value="1"/>
</dbReference>
<protein>
    <recommendedName>
        <fullName evidence="15">AAA+ ATPase domain-containing protein</fullName>
    </recommendedName>
</protein>
<keyword evidence="14" id="KW-1185">Reference proteome</keyword>
<evidence type="ECO:0000259" key="11">
    <source>
        <dbReference type="Pfam" id="PF23559"/>
    </source>
</evidence>
<dbReference type="InterPro" id="IPR038005">
    <property type="entry name" value="RX-like_CC"/>
</dbReference>
<dbReference type="InterPro" id="IPR041118">
    <property type="entry name" value="Rx_N"/>
</dbReference>
<keyword evidence="3" id="KW-0677">Repeat</keyword>
<dbReference type="GO" id="GO:0002758">
    <property type="term" value="P:innate immune response-activating signaling pathway"/>
    <property type="evidence" value="ECO:0007669"/>
    <property type="project" value="UniProtKB-ARBA"/>
</dbReference>
<dbReference type="InterPro" id="IPR002182">
    <property type="entry name" value="NB-ARC"/>
</dbReference>
<keyword evidence="2" id="KW-0433">Leucine-rich repeat</keyword>
<dbReference type="SUPFAM" id="SSF52058">
    <property type="entry name" value="L domain-like"/>
    <property type="match status" value="1"/>
</dbReference>
<evidence type="ECO:0000256" key="5">
    <source>
        <dbReference type="ARBA" id="ARBA00022821"/>
    </source>
</evidence>
<reference evidence="13" key="1">
    <citation type="submission" date="2015-04" db="UniProtKB">
        <authorList>
            <consortium name="EnsemblPlants"/>
        </authorList>
    </citation>
    <scope>IDENTIFICATION</scope>
    <source>
        <strain evidence="13">SL10</strain>
    </source>
</reference>
<evidence type="ECO:0000256" key="4">
    <source>
        <dbReference type="ARBA" id="ARBA00022741"/>
    </source>
</evidence>
<evidence type="ECO:0000256" key="3">
    <source>
        <dbReference type="ARBA" id="ARBA00022737"/>
    </source>
</evidence>
<feature type="domain" description="Disease resistance R13L4/SHOC-2-like LRR" evidence="12">
    <location>
        <begin position="596"/>
        <end position="973"/>
    </location>
</feature>
<evidence type="ECO:0000259" key="10">
    <source>
        <dbReference type="Pfam" id="PF18052"/>
    </source>
</evidence>
<dbReference type="InterPro" id="IPR058922">
    <property type="entry name" value="WHD_DRP"/>
</dbReference>
<dbReference type="Gene3D" id="1.20.5.4130">
    <property type="match status" value="1"/>
</dbReference>
<feature type="region of interest" description="Disordered" evidence="8">
    <location>
        <begin position="91"/>
        <end position="118"/>
    </location>
</feature>
<evidence type="ECO:0000256" key="1">
    <source>
        <dbReference type="ARBA" id="ARBA00008894"/>
    </source>
</evidence>
<dbReference type="FunFam" id="3.40.50.300:FF:001091">
    <property type="entry name" value="Probable disease resistance protein At1g61300"/>
    <property type="match status" value="1"/>
</dbReference>
<dbReference type="GO" id="GO:0042742">
    <property type="term" value="P:defense response to bacterium"/>
    <property type="evidence" value="ECO:0007669"/>
    <property type="project" value="UniProtKB-ARBA"/>
</dbReference>
<comment type="similarity">
    <text evidence="1">Belongs to the disease resistance NB-LRR family.</text>
</comment>
<evidence type="ECO:0000256" key="7">
    <source>
        <dbReference type="SAM" id="Coils"/>
    </source>
</evidence>
<dbReference type="InterPro" id="IPR032675">
    <property type="entry name" value="LRR_dom_sf"/>
</dbReference>
<evidence type="ECO:0000256" key="2">
    <source>
        <dbReference type="ARBA" id="ARBA00022614"/>
    </source>
</evidence>
<dbReference type="AlphaFoldDB" id="A0A0E0JAL1"/>
<dbReference type="GO" id="GO:0043531">
    <property type="term" value="F:ADP binding"/>
    <property type="evidence" value="ECO:0007669"/>
    <property type="project" value="InterPro"/>
</dbReference>
<dbReference type="STRING" id="4536.A0A0E0JAL1"/>
<dbReference type="InterPro" id="IPR042197">
    <property type="entry name" value="Apaf_helical"/>
</dbReference>
<keyword evidence="5" id="KW-0611">Plant defense</keyword>
<dbReference type="eggNOG" id="KOG4658">
    <property type="taxonomic scope" value="Eukaryota"/>
</dbReference>
<dbReference type="EnsemblPlants" id="ONIVA12G12930.1">
    <property type="protein sequence ID" value="ONIVA12G12930.1"/>
    <property type="gene ID" value="ONIVA12G12930"/>
</dbReference>
<feature type="domain" description="NB-ARC" evidence="9">
    <location>
        <begin position="216"/>
        <end position="365"/>
    </location>
</feature>
<evidence type="ECO:0000313" key="14">
    <source>
        <dbReference type="Proteomes" id="UP000006591"/>
    </source>
</evidence>
<evidence type="ECO:0000256" key="6">
    <source>
        <dbReference type="ARBA" id="ARBA00023054"/>
    </source>
</evidence>
<evidence type="ECO:0000259" key="9">
    <source>
        <dbReference type="Pfam" id="PF00931"/>
    </source>
</evidence>
<dbReference type="Pfam" id="PF23598">
    <property type="entry name" value="LRR_14"/>
    <property type="match status" value="1"/>
</dbReference>
<evidence type="ECO:0000259" key="12">
    <source>
        <dbReference type="Pfam" id="PF23598"/>
    </source>
</evidence>
<evidence type="ECO:0008006" key="15">
    <source>
        <dbReference type="Google" id="ProtNLM"/>
    </source>
</evidence>
<dbReference type="PANTHER" id="PTHR23155:SF1122">
    <property type="entry name" value="NB-ARC DOMAIN CONTAINING PROTEIN, EXPRESSED"/>
    <property type="match status" value="1"/>
</dbReference>
<feature type="domain" description="Disease resistance N-terminal" evidence="10">
    <location>
        <begin position="14"/>
        <end position="96"/>
    </location>
</feature>
<dbReference type="Pfam" id="PF23559">
    <property type="entry name" value="WHD_DRP"/>
    <property type="match status" value="1"/>
</dbReference>
<dbReference type="Gene3D" id="1.10.8.430">
    <property type="entry name" value="Helical domain of apoptotic protease-activating factors"/>
    <property type="match status" value="1"/>
</dbReference>
<dbReference type="Gene3D" id="3.40.50.300">
    <property type="entry name" value="P-loop containing nucleotide triphosphate hydrolases"/>
    <property type="match status" value="1"/>
</dbReference>
<feature type="compositionally biased region" description="Basic and acidic residues" evidence="8">
    <location>
        <begin position="91"/>
        <end position="102"/>
    </location>
</feature>
<dbReference type="SUPFAM" id="SSF52540">
    <property type="entry name" value="P-loop containing nucleoside triphosphate hydrolases"/>
    <property type="match status" value="1"/>
</dbReference>
<feature type="compositionally biased region" description="Gly residues" evidence="8">
    <location>
        <begin position="103"/>
        <end position="113"/>
    </location>
</feature>
<evidence type="ECO:0000256" key="8">
    <source>
        <dbReference type="SAM" id="MobiDB-lite"/>
    </source>
</evidence>
<dbReference type="Gene3D" id="1.10.10.10">
    <property type="entry name" value="Winged helix-like DNA-binding domain superfamily/Winged helix DNA-binding domain"/>
    <property type="match status" value="1"/>
</dbReference>
<dbReference type="InterPro" id="IPR027417">
    <property type="entry name" value="P-loop_NTPase"/>
</dbReference>
<keyword evidence="6 7" id="KW-0175">Coiled coil</keyword>
<sequence length="998" mass="109702">MADSRPIVSASTGVMVSLQTKLTSAARDEASSLKEVRTDVNSLSDELGSMDALLRSFAERDDPDLQVTEWMRQVRELAYDAEDCIDLYTHQHEQPPTTERRGGGGGGGGGGQARGFFPWMNRRPDMAKRIRELTDRIKEANKRAEAYRLVGADSKDAPCHAPSGGGHQSMGRHNSVAIDPLVLGVGGDRLVGIDKLRQALLTSLTGGDGDQAEMPLKVVSVVGAGGTGKTTLARKMSRCRKIHARFDCRAFVTVGRNPPMKMILLSILRQVTRQQHAEAENLDEHRVIEMIRESLQNMRYFVVVDDLWSPSAWKVIKCALPETNRGSRIVVITRSNEVAGSCSSSPSSVHLMSPLVERDAEDLFCIRIGCTREMYELHGLKEVFSNVFKTCGGVPLAFVAVAGLLARKFSELMDWSIAKNLVVSALDKCSKLQGMRRILHACYSDLSMPLKTCLLYLSCFPENHTIMKDRLVWRWIAEGFVPSGGDIGKTWSTGLTYFNELVNRRLIQPVVARDDDDDGCGSGSEPMGCTACTVHDVVLDFVVSMSSEENFVTSDAGIRSLDQPRDVIRRLSLNCSSQEDDGGVPAADSLDVSLSQVRSFTVFGGGAWLGSLLQNFRLLRVLDLQETDKLTNDDLKSIERLFRLRYLGLRGDGISKLPEKIGDLQFLEILDVRRTAVKDLPASIVRLRRLARLLATEFPMHDGMEKMASLQEVGMIKVNEATSPERLAELARQTNLRVLGINWCVNGNASADTGSANGSSGGDGQGFAERFRTALDNIGALSKVESLLLHAGDAIQTTLDGMVDTWKPPLRLHTFVMTSKGYCFPRVPPNMHKLSNLADLTISIVKLDVQDLQLLGALPSLVVLKIRTRESAPTTITDSGLRCLQLLCFESDDGGLGLVFEEWAMPNLHELRLSFKAGTEVRSACIDHLFSLRQVHVQVHATVVDHCDAEAAAAVKDAEEAIREQLGKFKTQPVLEFVVDNKVMEKPEDQAGQVGQKS</sequence>
<dbReference type="Pfam" id="PF00931">
    <property type="entry name" value="NB-ARC"/>
    <property type="match status" value="1"/>
</dbReference>
<dbReference type="Pfam" id="PF18052">
    <property type="entry name" value="Rx_N"/>
    <property type="match status" value="1"/>
</dbReference>
<dbReference type="Gene3D" id="3.80.10.10">
    <property type="entry name" value="Ribonuclease Inhibitor"/>
    <property type="match status" value="1"/>
</dbReference>
<reference evidence="13" key="2">
    <citation type="submission" date="2018-04" db="EMBL/GenBank/DDBJ databases">
        <title>OnivRS2 (Oryza nivara Reference Sequence Version 2).</title>
        <authorList>
            <person name="Zhang J."/>
            <person name="Kudrna D."/>
            <person name="Lee S."/>
            <person name="Talag J."/>
            <person name="Rajasekar S."/>
            <person name="Welchert J."/>
            <person name="Hsing Y.-I."/>
            <person name="Wing R.A."/>
        </authorList>
    </citation>
    <scope>NUCLEOTIDE SEQUENCE [LARGE SCALE GENOMIC DNA]</scope>
    <source>
        <strain evidence="13">SL10</strain>
    </source>
</reference>
<dbReference type="InterPro" id="IPR036388">
    <property type="entry name" value="WH-like_DNA-bd_sf"/>
</dbReference>
<organism evidence="13">
    <name type="scientific">Oryza nivara</name>
    <name type="common">Indian wild rice</name>
    <name type="synonym">Oryza sativa f. spontanea</name>
    <dbReference type="NCBI Taxonomy" id="4536"/>
    <lineage>
        <taxon>Eukaryota</taxon>
        <taxon>Viridiplantae</taxon>
        <taxon>Streptophyta</taxon>
        <taxon>Embryophyta</taxon>
        <taxon>Tracheophyta</taxon>
        <taxon>Spermatophyta</taxon>
        <taxon>Magnoliopsida</taxon>
        <taxon>Liliopsida</taxon>
        <taxon>Poales</taxon>
        <taxon>Poaceae</taxon>
        <taxon>BOP clade</taxon>
        <taxon>Oryzoideae</taxon>
        <taxon>Oryzeae</taxon>
        <taxon>Oryzinae</taxon>
        <taxon>Oryza</taxon>
    </lineage>
</organism>
<dbReference type="OMA" id="CIRIGCT"/>
<proteinExistence type="inferred from homology"/>
<dbReference type="InterPro" id="IPR044974">
    <property type="entry name" value="Disease_R_plants"/>
</dbReference>
<dbReference type="InterPro" id="IPR055414">
    <property type="entry name" value="LRR_R13L4/SHOC2-like"/>
</dbReference>
<dbReference type="GO" id="GO:0009626">
    <property type="term" value="P:plant-type hypersensitive response"/>
    <property type="evidence" value="ECO:0007669"/>
    <property type="project" value="UniProtKB-ARBA"/>
</dbReference>
<dbReference type="Proteomes" id="UP000006591">
    <property type="component" value="Chromosome 12"/>
</dbReference>
<dbReference type="PANTHER" id="PTHR23155">
    <property type="entry name" value="DISEASE RESISTANCE PROTEIN RP"/>
    <property type="match status" value="1"/>
</dbReference>
<accession>A0A0E0JAL1</accession>
<dbReference type="HOGENOM" id="CLU_000837_25_0_1"/>
<evidence type="ECO:0000313" key="13">
    <source>
        <dbReference type="EnsemblPlants" id="ONIVA12G12930.1"/>
    </source>
</evidence>
<feature type="domain" description="Disease resistance protein winged helix" evidence="11">
    <location>
        <begin position="460"/>
        <end position="542"/>
    </location>
</feature>
<dbReference type="PRINTS" id="PR00364">
    <property type="entry name" value="DISEASERSIST"/>
</dbReference>
<dbReference type="FunFam" id="1.10.10.10:FF:000322">
    <property type="entry name" value="Probable disease resistance protein At1g63360"/>
    <property type="match status" value="1"/>
</dbReference>
<name>A0A0E0JAL1_ORYNI</name>
<dbReference type="Gramene" id="ONIVA12G12930.1">
    <property type="protein sequence ID" value="ONIVA12G12930.1"/>
    <property type="gene ID" value="ONIVA12G12930"/>
</dbReference>
<keyword evidence="4" id="KW-0547">Nucleotide-binding</keyword>